<evidence type="ECO:0000313" key="8">
    <source>
        <dbReference type="EMBL" id="MCP3427590.1"/>
    </source>
</evidence>
<evidence type="ECO:0000256" key="2">
    <source>
        <dbReference type="ARBA" id="ARBA00008061"/>
    </source>
</evidence>
<keyword evidence="6 8" id="KW-0378">Hydrolase</keyword>
<dbReference type="EC" id="3.2.1.1" evidence="6"/>
<dbReference type="AlphaFoldDB" id="A0AA41WWY2"/>
<dbReference type="PANTHER" id="PTHR10357:SF215">
    <property type="entry name" value="ALPHA-AMYLASE 1"/>
    <property type="match status" value="1"/>
</dbReference>
<gene>
    <name evidence="8" type="ORF">NLF92_01350</name>
</gene>
<dbReference type="PRINTS" id="PR00110">
    <property type="entry name" value="ALPHAAMYLASE"/>
</dbReference>
<dbReference type="Proteomes" id="UP001165413">
    <property type="component" value="Unassembled WGS sequence"/>
</dbReference>
<dbReference type="Gene3D" id="3.20.20.80">
    <property type="entry name" value="Glycosidases"/>
    <property type="match status" value="1"/>
</dbReference>
<evidence type="ECO:0000256" key="5">
    <source>
        <dbReference type="RuleBase" id="RU003615"/>
    </source>
</evidence>
<dbReference type="SUPFAM" id="SSF51445">
    <property type="entry name" value="(Trans)glycosidases"/>
    <property type="match status" value="1"/>
</dbReference>
<dbReference type="GO" id="GO:0046872">
    <property type="term" value="F:metal ion binding"/>
    <property type="evidence" value="ECO:0007669"/>
    <property type="project" value="UniProtKB-KW"/>
</dbReference>
<comment type="caution">
    <text evidence="8">The sequence shown here is derived from an EMBL/GenBank/DDBJ whole genome shotgun (WGS) entry which is preliminary data.</text>
</comment>
<dbReference type="EMBL" id="JANATA010000001">
    <property type="protein sequence ID" value="MCP3427590.1"/>
    <property type="molecule type" value="Genomic_DNA"/>
</dbReference>
<dbReference type="Pfam" id="PF00128">
    <property type="entry name" value="Alpha-amylase"/>
    <property type="match status" value="1"/>
</dbReference>
<feature type="domain" description="Glycosyl hydrolase family 13 catalytic" evidence="7">
    <location>
        <begin position="65"/>
        <end position="465"/>
    </location>
</feature>
<dbReference type="GO" id="GO:0005975">
    <property type="term" value="P:carbohydrate metabolic process"/>
    <property type="evidence" value="ECO:0007669"/>
    <property type="project" value="InterPro"/>
</dbReference>
<proteinExistence type="inferred from homology"/>
<evidence type="ECO:0000256" key="3">
    <source>
        <dbReference type="ARBA" id="ARBA00022723"/>
    </source>
</evidence>
<comment type="similarity">
    <text evidence="2 5">Belongs to the glycosyl hydrolase 13 family.</text>
</comment>
<keyword evidence="6" id="KW-0326">Glycosidase</keyword>
<keyword evidence="9" id="KW-1185">Reference proteome</keyword>
<keyword evidence="6" id="KW-0119">Carbohydrate metabolism</keyword>
<sequence length="574" mass="64357">MPQFNPKNIFKPSKAAFSLKFAMSIGLLQLTGCAATTATGEQPDVYAPEYFYGTKEAFAKEAIYFIMTDRFVDGDPSNNYPDQGGDYPTFNIRLEGPDGKHANVGYMGGDFQGIINNIDYLKELGMTSVWLTPVVDNPDQAFAGGEEIYYGGAFKDGNKTGYHGYWASNFYKEDEHLVSNNLNYKNLTASLSDNGIKVILDVVANHGSPSFSMPIDQPKFGEIYDAQGNLVADHQNLAPEALDPNNSLHDFFRKTPDIMQLSNLDDTAPEVIDYLVDSYLHWIEQGAAAFRIDTIKHVPHRFWKIMADRIRAEHPDFFMFAESYDYNANFIAQHTLPKNGQISVLDFPGQKALTTVFENPESDFAELADYLHLTHGPYHNVYDLTTFYDNHDMRRMNANDAGFINAHNWLFTTRGIPVIYQGSEFAYMKGTAEHEGNRNYIGQERLDQGREHIIFKHLAQIAQVRKVTPALQSGLQVNQKLAGDQAVFFRVLQTAQTQQIALVLLNKADVPHDFSIAEMLQPGLWQEQLSGTTKSIADTLDTTVSANGVQVWVLNEVVANPALLDALRHAMAYK</sequence>
<evidence type="ECO:0000256" key="6">
    <source>
        <dbReference type="RuleBase" id="RU361134"/>
    </source>
</evidence>
<organism evidence="8 9">
    <name type="scientific">Opacimonas viscosa</name>
    <dbReference type="NCBI Taxonomy" id="2961944"/>
    <lineage>
        <taxon>Bacteria</taxon>
        <taxon>Pseudomonadati</taxon>
        <taxon>Pseudomonadota</taxon>
        <taxon>Gammaproteobacteria</taxon>
        <taxon>Alteromonadales</taxon>
        <taxon>Alteromonadaceae</taxon>
        <taxon>Opacimonas</taxon>
    </lineage>
</organism>
<keyword evidence="3" id="KW-0479">Metal-binding</keyword>
<evidence type="ECO:0000259" key="7">
    <source>
        <dbReference type="SMART" id="SM00642"/>
    </source>
</evidence>
<dbReference type="InterPro" id="IPR017853">
    <property type="entry name" value="GH"/>
</dbReference>
<dbReference type="InterPro" id="IPR006047">
    <property type="entry name" value="GH13_cat_dom"/>
</dbReference>
<evidence type="ECO:0000256" key="4">
    <source>
        <dbReference type="ARBA" id="ARBA00022729"/>
    </source>
</evidence>
<comment type="cofactor">
    <cofactor evidence="1">
        <name>Ca(2+)</name>
        <dbReference type="ChEBI" id="CHEBI:29108"/>
    </cofactor>
</comment>
<comment type="catalytic activity">
    <reaction evidence="6">
        <text>Endohydrolysis of (1-&gt;4)-alpha-D-glucosidic linkages in polysaccharides containing three or more (1-&gt;4)-alpha-linked D-glucose units.</text>
        <dbReference type="EC" id="3.2.1.1"/>
    </reaction>
</comment>
<protein>
    <recommendedName>
        <fullName evidence="6">Alpha-amylase</fullName>
        <ecNumber evidence="6">3.2.1.1</ecNumber>
    </recommendedName>
</protein>
<accession>A0AA41WWY2</accession>
<dbReference type="InterPro" id="IPR006046">
    <property type="entry name" value="Alpha_amylase"/>
</dbReference>
<dbReference type="GO" id="GO:0004556">
    <property type="term" value="F:alpha-amylase activity"/>
    <property type="evidence" value="ECO:0007669"/>
    <property type="project" value="UniProtKB-UniRule"/>
</dbReference>
<name>A0AA41WWY2_9ALTE</name>
<evidence type="ECO:0000256" key="1">
    <source>
        <dbReference type="ARBA" id="ARBA00001913"/>
    </source>
</evidence>
<reference evidence="8" key="1">
    <citation type="submission" date="2022-07" db="EMBL/GenBank/DDBJ databases">
        <title>Characterization of the Novel Bacterium Alteromonas immobilis LMIT006 and Alteromonas gregis LMIT007.</title>
        <authorList>
            <person name="Lin X."/>
        </authorList>
    </citation>
    <scope>NUCLEOTIDE SEQUENCE</scope>
    <source>
        <strain evidence="8">LMIT007</strain>
    </source>
</reference>
<dbReference type="PANTHER" id="PTHR10357">
    <property type="entry name" value="ALPHA-AMYLASE FAMILY MEMBER"/>
    <property type="match status" value="1"/>
</dbReference>
<dbReference type="SMART" id="SM00642">
    <property type="entry name" value="Aamy"/>
    <property type="match status" value="1"/>
</dbReference>
<dbReference type="CDD" id="cd11339">
    <property type="entry name" value="AmyAc_bac_CMD_like_2"/>
    <property type="match status" value="1"/>
</dbReference>
<evidence type="ECO:0000313" key="9">
    <source>
        <dbReference type="Proteomes" id="UP001165413"/>
    </source>
</evidence>
<keyword evidence="4" id="KW-0732">Signal</keyword>